<dbReference type="Pfam" id="PF13004">
    <property type="entry name" value="BACON"/>
    <property type="match status" value="1"/>
</dbReference>
<dbReference type="InterPro" id="IPR050386">
    <property type="entry name" value="Glycosyl_hydrolase_5"/>
</dbReference>
<dbReference type="GO" id="GO:0009251">
    <property type="term" value="P:glucan catabolic process"/>
    <property type="evidence" value="ECO:0007669"/>
    <property type="project" value="TreeGrafter"/>
</dbReference>
<evidence type="ECO:0000256" key="1">
    <source>
        <dbReference type="ARBA" id="ARBA00022801"/>
    </source>
</evidence>
<dbReference type="InterPro" id="IPR013783">
    <property type="entry name" value="Ig-like_fold"/>
</dbReference>
<dbReference type="PANTHER" id="PTHR31297">
    <property type="entry name" value="GLUCAN ENDO-1,6-BETA-GLUCOSIDASE B"/>
    <property type="match status" value="1"/>
</dbReference>
<evidence type="ECO:0000313" key="7">
    <source>
        <dbReference type="EMBL" id="ADB80100.1"/>
    </source>
</evidence>
<dbReference type="PANTHER" id="PTHR31297:SF41">
    <property type="entry name" value="ENDOGLUCANASE, PUTATIVE (AFU_ORTHOLOGUE AFUA_5G01830)-RELATED"/>
    <property type="match status" value="1"/>
</dbReference>
<dbReference type="PROSITE" id="PS51257">
    <property type="entry name" value="PROKAR_LIPOPROTEIN"/>
    <property type="match status" value="1"/>
</dbReference>
<feature type="domain" description="Glycoside hydrolase family 5" evidence="5">
    <location>
        <begin position="184"/>
        <end position="481"/>
    </location>
</feature>
<dbReference type="InterPro" id="IPR001547">
    <property type="entry name" value="Glyco_hydro_5"/>
</dbReference>
<dbReference type="GO" id="GO:0008422">
    <property type="term" value="F:beta-glucosidase activity"/>
    <property type="evidence" value="ECO:0007669"/>
    <property type="project" value="TreeGrafter"/>
</dbReference>
<dbReference type="CDD" id="cd14948">
    <property type="entry name" value="BACON"/>
    <property type="match status" value="1"/>
</dbReference>
<evidence type="ECO:0000256" key="3">
    <source>
        <dbReference type="ARBA" id="ARBA00023295"/>
    </source>
</evidence>
<dbReference type="Gene3D" id="2.60.40.10">
    <property type="entry name" value="Immunoglobulins"/>
    <property type="match status" value="1"/>
</dbReference>
<keyword evidence="2" id="KW-0119">Carbohydrate metabolism</keyword>
<dbReference type="SUPFAM" id="SSF51445">
    <property type="entry name" value="(Trans)glycosidases"/>
    <property type="match status" value="1"/>
</dbReference>
<dbReference type="Pfam" id="PF00150">
    <property type="entry name" value="Cellulase"/>
    <property type="match status" value="1"/>
</dbReference>
<dbReference type="AlphaFoldDB" id="D3JVT1"/>
<proteinExistence type="predicted"/>
<name>D3JVT1_9ZZZZ</name>
<accession>D3JVT1</accession>
<keyword evidence="3" id="KW-0326">Glycosidase</keyword>
<protein>
    <submittedName>
        <fullName evidence="7">Endoglucanase</fullName>
    </submittedName>
</protein>
<keyword evidence="4" id="KW-0624">Polysaccharide degradation</keyword>
<evidence type="ECO:0000259" key="6">
    <source>
        <dbReference type="Pfam" id="PF13004"/>
    </source>
</evidence>
<evidence type="ECO:0000259" key="5">
    <source>
        <dbReference type="Pfam" id="PF00150"/>
    </source>
</evidence>
<reference evidence="7" key="1">
    <citation type="submission" date="2009-12" db="EMBL/GenBank/DDBJ databases">
        <title>Cloning and identification of genes encoding acidic cellulases from the metagenomes of buffalo rumen.</title>
        <authorList>
            <person name="Duan C.J."/>
            <person name="Liu J.L."/>
            <person name="Feng J.X."/>
        </authorList>
    </citation>
    <scope>NUCLEOTIDE SEQUENCE</scope>
</reference>
<dbReference type="InterPro" id="IPR017853">
    <property type="entry name" value="GH"/>
</dbReference>
<keyword evidence="1" id="KW-0378">Hydrolase</keyword>
<organism evidence="7">
    <name type="scientific">uncultured microorganism</name>
    <dbReference type="NCBI Taxonomy" id="358574"/>
    <lineage>
        <taxon>unclassified sequences</taxon>
        <taxon>environmental samples</taxon>
    </lineage>
</organism>
<dbReference type="GO" id="GO:0005576">
    <property type="term" value="C:extracellular region"/>
    <property type="evidence" value="ECO:0007669"/>
    <property type="project" value="TreeGrafter"/>
</dbReference>
<dbReference type="InterPro" id="IPR024361">
    <property type="entry name" value="BACON"/>
</dbReference>
<dbReference type="EMBL" id="GU322009">
    <property type="protein sequence ID" value="ADB80100.1"/>
    <property type="molecule type" value="Genomic_DNA"/>
</dbReference>
<feature type="domain" description="BACON" evidence="6">
    <location>
        <begin position="67"/>
        <end position="117"/>
    </location>
</feature>
<dbReference type="Gene3D" id="3.20.20.80">
    <property type="entry name" value="Glycosidases"/>
    <property type="match status" value="1"/>
</dbReference>
<dbReference type="CAZy" id="GH5">
    <property type="family name" value="Glycoside Hydrolase Family 5"/>
</dbReference>
<evidence type="ECO:0000256" key="4">
    <source>
        <dbReference type="ARBA" id="ARBA00023326"/>
    </source>
</evidence>
<sequence length="532" mass="59397">MMKRYISLAAVLLAAFACGDKNEPVDPTPAAPTSLTVSKTSFEIAQAGETVTLDITSPARPVLSGRPDWITYQDGTYKDYKMTVGFKVAANESTMIRTAEMSFMAAGVSPVKVTVTQQGKEAPEPPTPTPGGDNDAWKMAAKLGLGWNMGNHFDGYYNWNCTEEGYPNETIWQPGESEAQRAMHKATQATFTNLKRAGFTSVRIPVSWLKMIGPAPDYKIDETWLNRVYEVVGFAHNAGLNVIVNTHHDENHGVSNTYQWLDIKNAANNAERNTQIKAEIQVVWTQIATKFKDCGDWLILESFNELNDGGWGWSAEFQANPTKQCNILNEWNQVFVDAVRATGGENATRWLGVPTYAANPEFEKYFTMPSDPAGKMMLAVHFYDPSNYTIGDNQWSDWGHTGAAGKKETWGDEDHVQTVFSNLRTKYVDKNVPVYLGEFGCSMRNKNDNRAWRFYLYYLEYVVKAAKTYGMSCFLWDNGAEGYGKEKHGYINHGTGAYLGNSKEAIDVMVKAMTTPDSGYTLQSVYDKAPKF</sequence>
<evidence type="ECO:0000256" key="2">
    <source>
        <dbReference type="ARBA" id="ARBA00023277"/>
    </source>
</evidence>